<evidence type="ECO:0000256" key="2">
    <source>
        <dbReference type="ARBA" id="ARBA00023125"/>
    </source>
</evidence>
<evidence type="ECO:0000256" key="3">
    <source>
        <dbReference type="ARBA" id="ARBA00023163"/>
    </source>
</evidence>
<evidence type="ECO:0000313" key="5">
    <source>
        <dbReference type="EMBL" id="GAA5162478.1"/>
    </source>
</evidence>
<evidence type="ECO:0000259" key="4">
    <source>
        <dbReference type="PROSITE" id="PS50932"/>
    </source>
</evidence>
<dbReference type="SUPFAM" id="SSF53822">
    <property type="entry name" value="Periplasmic binding protein-like I"/>
    <property type="match status" value="1"/>
</dbReference>
<dbReference type="Proteomes" id="UP001428817">
    <property type="component" value="Unassembled WGS sequence"/>
</dbReference>
<organism evidence="5 6">
    <name type="scientific">Pseudonocardia eucalypti</name>
    <dbReference type="NCBI Taxonomy" id="648755"/>
    <lineage>
        <taxon>Bacteria</taxon>
        <taxon>Bacillati</taxon>
        <taxon>Actinomycetota</taxon>
        <taxon>Actinomycetes</taxon>
        <taxon>Pseudonocardiales</taxon>
        <taxon>Pseudonocardiaceae</taxon>
        <taxon>Pseudonocardia</taxon>
    </lineage>
</organism>
<protein>
    <submittedName>
        <fullName evidence="5">LacI family DNA-binding transcriptional regulator</fullName>
    </submittedName>
</protein>
<accession>A0ABP9QIF6</accession>
<dbReference type="Pfam" id="PF00356">
    <property type="entry name" value="LacI"/>
    <property type="match status" value="1"/>
</dbReference>
<reference evidence="6" key="1">
    <citation type="journal article" date="2019" name="Int. J. Syst. Evol. Microbiol.">
        <title>The Global Catalogue of Microorganisms (GCM) 10K type strain sequencing project: providing services to taxonomists for standard genome sequencing and annotation.</title>
        <authorList>
            <consortium name="The Broad Institute Genomics Platform"/>
            <consortium name="The Broad Institute Genome Sequencing Center for Infectious Disease"/>
            <person name="Wu L."/>
            <person name="Ma J."/>
        </authorList>
    </citation>
    <scope>NUCLEOTIDE SEQUENCE [LARGE SCALE GENOMIC DNA]</scope>
    <source>
        <strain evidence="6">JCM 18303</strain>
    </source>
</reference>
<proteinExistence type="predicted"/>
<dbReference type="Pfam" id="PF13377">
    <property type="entry name" value="Peripla_BP_3"/>
    <property type="match status" value="1"/>
</dbReference>
<sequence>MGTVGERGPGRRPAISESIREPAMIDVARLAGVSHQTVSRVLNDHPNVRAETARRVRAAIFELGYRPNRAARTLVTGRSQVLGVVGLNTTLYGPTSLLTAFEQAAASAGFAVSVGSVARFDRESISAVVQRHLDERVAGIALIAPVASANEALDALRIDTPLVTIDGDPRRPTVTVDQEAGARAATEHLLAAGHRTVWHVSGPTDWFDSASRVAGWEASLRDAGAEIPPVVPADWSAAAGYRAGNMLARIPELTAIFAANDHLAIGLLRALHERSRRVPEEVSIVGFDDVPEAGYLIPPLTTVRPDFHAVAEHALRLLVAQLRSDPLPTAPVMLAPTLIERNSVAPPPG</sequence>
<dbReference type="PANTHER" id="PTHR30146">
    <property type="entry name" value="LACI-RELATED TRANSCRIPTIONAL REPRESSOR"/>
    <property type="match status" value="1"/>
</dbReference>
<keyword evidence="6" id="KW-1185">Reference proteome</keyword>
<dbReference type="PROSITE" id="PS50932">
    <property type="entry name" value="HTH_LACI_2"/>
    <property type="match status" value="1"/>
</dbReference>
<keyword evidence="1" id="KW-0805">Transcription regulation</keyword>
<gene>
    <name evidence="5" type="ORF">GCM10023321_48130</name>
</gene>
<keyword evidence="3" id="KW-0804">Transcription</keyword>
<feature type="domain" description="HTH lacI-type" evidence="4">
    <location>
        <begin position="22"/>
        <end position="76"/>
    </location>
</feature>
<dbReference type="PROSITE" id="PS00356">
    <property type="entry name" value="HTH_LACI_1"/>
    <property type="match status" value="1"/>
</dbReference>
<evidence type="ECO:0000313" key="6">
    <source>
        <dbReference type="Proteomes" id="UP001428817"/>
    </source>
</evidence>
<keyword evidence="2 5" id="KW-0238">DNA-binding</keyword>
<dbReference type="InterPro" id="IPR028082">
    <property type="entry name" value="Peripla_BP_I"/>
</dbReference>
<dbReference type="GO" id="GO:0003677">
    <property type="term" value="F:DNA binding"/>
    <property type="evidence" value="ECO:0007669"/>
    <property type="project" value="UniProtKB-KW"/>
</dbReference>
<dbReference type="CDD" id="cd01574">
    <property type="entry name" value="PBP1_LacI"/>
    <property type="match status" value="1"/>
</dbReference>
<dbReference type="SMART" id="SM00354">
    <property type="entry name" value="HTH_LACI"/>
    <property type="match status" value="1"/>
</dbReference>
<name>A0ABP9QIF6_9PSEU</name>
<dbReference type="InterPro" id="IPR010982">
    <property type="entry name" value="Lambda_DNA-bd_dom_sf"/>
</dbReference>
<dbReference type="InterPro" id="IPR046335">
    <property type="entry name" value="LacI/GalR-like_sensor"/>
</dbReference>
<dbReference type="PANTHER" id="PTHR30146:SF109">
    <property type="entry name" value="HTH-TYPE TRANSCRIPTIONAL REGULATOR GALS"/>
    <property type="match status" value="1"/>
</dbReference>
<dbReference type="EMBL" id="BAABJP010000026">
    <property type="protein sequence ID" value="GAA5162478.1"/>
    <property type="molecule type" value="Genomic_DNA"/>
</dbReference>
<dbReference type="Gene3D" id="1.10.260.40">
    <property type="entry name" value="lambda repressor-like DNA-binding domains"/>
    <property type="match status" value="1"/>
</dbReference>
<evidence type="ECO:0000256" key="1">
    <source>
        <dbReference type="ARBA" id="ARBA00023015"/>
    </source>
</evidence>
<dbReference type="CDD" id="cd01392">
    <property type="entry name" value="HTH_LacI"/>
    <property type="match status" value="1"/>
</dbReference>
<dbReference type="Gene3D" id="3.40.50.2300">
    <property type="match status" value="2"/>
</dbReference>
<comment type="caution">
    <text evidence="5">The sequence shown here is derived from an EMBL/GenBank/DDBJ whole genome shotgun (WGS) entry which is preliminary data.</text>
</comment>
<dbReference type="InterPro" id="IPR000843">
    <property type="entry name" value="HTH_LacI"/>
</dbReference>
<dbReference type="SUPFAM" id="SSF47413">
    <property type="entry name" value="lambda repressor-like DNA-binding domains"/>
    <property type="match status" value="1"/>
</dbReference>